<reference evidence="1" key="2">
    <citation type="journal article" date="2015" name="Fish Shellfish Immunol.">
        <title>Early steps in the European eel (Anguilla anguilla)-Vibrio vulnificus interaction in the gills: Role of the RtxA13 toxin.</title>
        <authorList>
            <person name="Callol A."/>
            <person name="Pajuelo D."/>
            <person name="Ebbesson L."/>
            <person name="Teles M."/>
            <person name="MacKenzie S."/>
            <person name="Amaro C."/>
        </authorList>
    </citation>
    <scope>NUCLEOTIDE SEQUENCE</scope>
</reference>
<dbReference type="EMBL" id="GBXM01046214">
    <property type="protein sequence ID" value="JAH62363.1"/>
    <property type="molecule type" value="Transcribed_RNA"/>
</dbReference>
<dbReference type="AlphaFoldDB" id="A0A0E9W2Z2"/>
<evidence type="ECO:0000313" key="1">
    <source>
        <dbReference type="EMBL" id="JAH83863.1"/>
    </source>
</evidence>
<protein>
    <submittedName>
        <fullName evidence="1">Uncharacterized protein</fullName>
    </submittedName>
</protein>
<accession>A0A0E9W2Z2</accession>
<name>A0A0E9W2Z2_ANGAN</name>
<sequence>MHYNKNQRLTGIKSPLDRN</sequence>
<organism evidence="1">
    <name type="scientific">Anguilla anguilla</name>
    <name type="common">European freshwater eel</name>
    <name type="synonym">Muraena anguilla</name>
    <dbReference type="NCBI Taxonomy" id="7936"/>
    <lineage>
        <taxon>Eukaryota</taxon>
        <taxon>Metazoa</taxon>
        <taxon>Chordata</taxon>
        <taxon>Craniata</taxon>
        <taxon>Vertebrata</taxon>
        <taxon>Euteleostomi</taxon>
        <taxon>Actinopterygii</taxon>
        <taxon>Neopterygii</taxon>
        <taxon>Teleostei</taxon>
        <taxon>Anguilliformes</taxon>
        <taxon>Anguillidae</taxon>
        <taxon>Anguilla</taxon>
    </lineage>
</organism>
<dbReference type="EMBL" id="GBXM01024714">
    <property type="protein sequence ID" value="JAH83863.1"/>
    <property type="molecule type" value="Transcribed_RNA"/>
</dbReference>
<reference evidence="1" key="1">
    <citation type="submission" date="2014-11" db="EMBL/GenBank/DDBJ databases">
        <authorList>
            <person name="Amaro Gonzalez C."/>
        </authorList>
    </citation>
    <scope>NUCLEOTIDE SEQUENCE</scope>
</reference>
<proteinExistence type="predicted"/>